<comment type="caution">
    <text evidence="1">The sequence shown here is derived from an EMBL/GenBank/DDBJ whole genome shotgun (WGS) entry which is preliminary data.</text>
</comment>
<organism evidence="1">
    <name type="scientific">marine sediment metagenome</name>
    <dbReference type="NCBI Taxonomy" id="412755"/>
    <lineage>
        <taxon>unclassified sequences</taxon>
        <taxon>metagenomes</taxon>
        <taxon>ecological metagenomes</taxon>
    </lineage>
</organism>
<dbReference type="EMBL" id="LAZR01011978">
    <property type="protein sequence ID" value="KKM49509.1"/>
    <property type="molecule type" value="Genomic_DNA"/>
</dbReference>
<accession>A0A0F9INQ7</accession>
<dbReference type="AlphaFoldDB" id="A0A0F9INQ7"/>
<reference evidence="1" key="1">
    <citation type="journal article" date="2015" name="Nature">
        <title>Complex archaea that bridge the gap between prokaryotes and eukaryotes.</title>
        <authorList>
            <person name="Spang A."/>
            <person name="Saw J.H."/>
            <person name="Jorgensen S.L."/>
            <person name="Zaremba-Niedzwiedzka K."/>
            <person name="Martijn J."/>
            <person name="Lind A.E."/>
            <person name="van Eijk R."/>
            <person name="Schleper C."/>
            <person name="Guy L."/>
            <person name="Ettema T.J."/>
        </authorList>
    </citation>
    <scope>NUCLEOTIDE SEQUENCE</scope>
</reference>
<dbReference type="InterPro" id="IPR056209">
    <property type="entry name" value="SU10_adaptor"/>
</dbReference>
<evidence type="ECO:0000313" key="1">
    <source>
        <dbReference type="EMBL" id="KKM49509.1"/>
    </source>
</evidence>
<sequence>MNLQEVRLWFVQESGRYDLVVSPSAVTDNGADKYVNAGQRMLDRMMEFPKDEGEFSFTIATSAISTSISNVMSVRAVSVFDTSDKTIRYLERRSMREMRELYGGEVGALDNVTPGEPRTWSLGWLRTNLASNSSAIVGATKKLVTMPPADRNYTIKVAGLFNTAVLSTNTSVSFWSDQHPDVLVLAALYRLEVGYRNFEGSRALLDNIIKEIELIDSETVEQSIVEKDQLGDSHRFIKDPLRSYDRHIG</sequence>
<protein>
    <submittedName>
        <fullName evidence="1">Uncharacterized protein</fullName>
    </submittedName>
</protein>
<dbReference type="Pfam" id="PF24175">
    <property type="entry name" value="SU10_adaptor"/>
    <property type="match status" value="1"/>
</dbReference>
<gene>
    <name evidence="1" type="ORF">LCGC14_1556830</name>
</gene>
<proteinExistence type="predicted"/>
<name>A0A0F9INQ7_9ZZZZ</name>